<dbReference type="SUPFAM" id="SSF54001">
    <property type="entry name" value="Cysteine proteinases"/>
    <property type="match status" value="1"/>
</dbReference>
<comment type="caution">
    <text evidence="2">The sequence shown here is derived from an EMBL/GenBank/DDBJ whole genome shotgun (WGS) entry which is preliminary data.</text>
</comment>
<feature type="non-terminal residue" evidence="2">
    <location>
        <position position="283"/>
    </location>
</feature>
<dbReference type="EMBL" id="SNRY01003213">
    <property type="protein sequence ID" value="KAA6321797.1"/>
    <property type="molecule type" value="Genomic_DNA"/>
</dbReference>
<dbReference type="PANTHER" id="PTHR35532">
    <property type="entry name" value="SIMILAR TO POLYHYDROXYALKANOATE DEPOLYMERASE"/>
    <property type="match status" value="1"/>
</dbReference>
<dbReference type="Pfam" id="PF01841">
    <property type="entry name" value="Transglut_core"/>
    <property type="match status" value="1"/>
</dbReference>
<dbReference type="PANTHER" id="PTHR35532:SF5">
    <property type="entry name" value="CARBOHYDRATE-BINDING DOMAIN-CONTAINING PROTEIN"/>
    <property type="match status" value="1"/>
</dbReference>
<accession>A0A5J4QIW8</accession>
<dbReference type="InterPro" id="IPR002931">
    <property type="entry name" value="Transglutaminase-like"/>
</dbReference>
<evidence type="ECO:0000259" key="1">
    <source>
        <dbReference type="Pfam" id="PF01841"/>
    </source>
</evidence>
<protein>
    <recommendedName>
        <fullName evidence="1">Transglutaminase-like domain-containing protein</fullName>
    </recommendedName>
</protein>
<dbReference type="InterPro" id="IPR038765">
    <property type="entry name" value="Papain-like_cys_pep_sf"/>
</dbReference>
<proteinExistence type="predicted"/>
<reference evidence="2" key="1">
    <citation type="submission" date="2019-03" db="EMBL/GenBank/DDBJ databases">
        <title>Single cell metagenomics reveals metabolic interactions within the superorganism composed of flagellate Streblomastix strix and complex community of Bacteroidetes bacteria on its surface.</title>
        <authorList>
            <person name="Treitli S.C."/>
            <person name="Kolisko M."/>
            <person name="Husnik F."/>
            <person name="Keeling P."/>
            <person name="Hampl V."/>
        </authorList>
    </citation>
    <scope>NUCLEOTIDE SEQUENCE</scope>
    <source>
        <strain evidence="2">STM</strain>
    </source>
</reference>
<sequence>MQRNIIILFFTYFLFSCTHYSSEIEDVLKQAGNNRSELETVLKHYRSRSEDSLKLRAAEFLIVNMPGKYSKYYDASWNDVATVSLRWTSSTNKQMVLDSYGLGKPIIREDIKYITAEYLINNIELAFQVWREQPWGKHIPFDIFCEEILPYRVGAEPLEDWRKKVLASYADPYNDFLKDSTITAVEACSKVNKILPRFRLDGDYPSMNYSMLMASTRGTCNEMAALAIFVMRALGIPVTWDYTPKWSGNYTGHSWNAVCDSTGRHISFMGTETGPGAPPRVTH</sequence>
<name>A0A5J4QIW8_9ZZZZ</name>
<feature type="domain" description="Transglutaminase-like" evidence="1">
    <location>
        <begin position="211"/>
        <end position="266"/>
    </location>
</feature>
<organism evidence="2">
    <name type="scientific">termite gut metagenome</name>
    <dbReference type="NCBI Taxonomy" id="433724"/>
    <lineage>
        <taxon>unclassified sequences</taxon>
        <taxon>metagenomes</taxon>
        <taxon>organismal metagenomes</taxon>
    </lineage>
</organism>
<dbReference type="Gene3D" id="3.10.620.30">
    <property type="match status" value="1"/>
</dbReference>
<dbReference type="AlphaFoldDB" id="A0A5J4QIW8"/>
<gene>
    <name evidence="2" type="ORF">EZS27_028591</name>
</gene>
<dbReference type="PROSITE" id="PS51257">
    <property type="entry name" value="PROKAR_LIPOPROTEIN"/>
    <property type="match status" value="1"/>
</dbReference>
<evidence type="ECO:0000313" key="2">
    <source>
        <dbReference type="EMBL" id="KAA6321797.1"/>
    </source>
</evidence>